<dbReference type="CDD" id="cd00377">
    <property type="entry name" value="ICL_PEPM"/>
    <property type="match status" value="1"/>
</dbReference>
<proteinExistence type="predicted"/>
<dbReference type="Proteomes" id="UP000241890">
    <property type="component" value="Unassembled WGS sequence"/>
</dbReference>
<organism evidence="1 2">
    <name type="scientific">Hondaea fermentalgiana</name>
    <dbReference type="NCBI Taxonomy" id="2315210"/>
    <lineage>
        <taxon>Eukaryota</taxon>
        <taxon>Sar</taxon>
        <taxon>Stramenopiles</taxon>
        <taxon>Bigyra</taxon>
        <taxon>Labyrinthulomycetes</taxon>
        <taxon>Thraustochytrida</taxon>
        <taxon>Thraustochytriidae</taxon>
        <taxon>Hondaea</taxon>
    </lineage>
</organism>
<sequence>MVKGEDADVALSPAARLQKALQAHLGTGSEGADGKGPGVMLVPASYDALSAKLVEKAGFEAVFSAGFAAAASRGMPDTGLISFHEMLQAHDTVCEAVSPGYPVIADGDDGYGNAMNVQRTVKAFHKAGVAMVMLEDQVAPKQCGHTDGKQVLSREESVNKIRAAADARDALRRERRLPANDPGILILARTDARATHGLDEAIARCQAFLEAGADATFLEAPHSEEEMRQYCEQVDGIKMANMLARGKTPRLTGRKLRSMGYTFAAYPFDVLLAAKEAVKARLAEMHDQDAAPEPLDAEAVEELWHLTGFRRYEQEEKNYACKEAKRARLAQ</sequence>
<keyword evidence="2" id="KW-1185">Reference proteome</keyword>
<evidence type="ECO:0000313" key="2">
    <source>
        <dbReference type="Proteomes" id="UP000241890"/>
    </source>
</evidence>
<protein>
    <submittedName>
        <fullName evidence="1">Isocitrate lyase</fullName>
    </submittedName>
</protein>
<dbReference type="InterPro" id="IPR015813">
    <property type="entry name" value="Pyrv/PenolPyrv_kinase-like_dom"/>
</dbReference>
<evidence type="ECO:0000313" key="1">
    <source>
        <dbReference type="EMBL" id="GBG32229.1"/>
    </source>
</evidence>
<dbReference type="InterPro" id="IPR039556">
    <property type="entry name" value="ICL/PEPM"/>
</dbReference>
<dbReference type="AlphaFoldDB" id="A0A2R5GPJ6"/>
<comment type="caution">
    <text evidence="1">The sequence shown here is derived from an EMBL/GenBank/DDBJ whole genome shotgun (WGS) entry which is preliminary data.</text>
</comment>
<dbReference type="Pfam" id="PF13714">
    <property type="entry name" value="PEP_mutase"/>
    <property type="match status" value="1"/>
</dbReference>
<dbReference type="PANTHER" id="PTHR42905:SF2">
    <property type="entry name" value="PHOSPHOENOLPYRUVATE CARBOXYLASE FAMILY PROTEIN"/>
    <property type="match status" value="1"/>
</dbReference>
<name>A0A2R5GPJ6_9STRA</name>
<reference evidence="1 2" key="1">
    <citation type="submission" date="2017-12" db="EMBL/GenBank/DDBJ databases">
        <title>Sequencing, de novo assembly and annotation of complete genome of a new Thraustochytrid species, strain FCC1311.</title>
        <authorList>
            <person name="Sedici K."/>
            <person name="Godart F."/>
            <person name="Aiese Cigliano R."/>
            <person name="Sanseverino W."/>
            <person name="Barakat M."/>
            <person name="Ortet P."/>
            <person name="Marechal E."/>
            <person name="Cagnac O."/>
            <person name="Amato A."/>
        </authorList>
    </citation>
    <scope>NUCLEOTIDE SEQUENCE [LARGE SCALE GENOMIC DNA]</scope>
</reference>
<dbReference type="PANTHER" id="PTHR42905">
    <property type="entry name" value="PHOSPHOENOLPYRUVATE CARBOXYLASE"/>
    <property type="match status" value="1"/>
</dbReference>
<dbReference type="EMBL" id="BEYU01000117">
    <property type="protein sequence ID" value="GBG32229.1"/>
    <property type="molecule type" value="Genomic_DNA"/>
</dbReference>
<dbReference type="InterPro" id="IPR040442">
    <property type="entry name" value="Pyrv_kinase-like_dom_sf"/>
</dbReference>
<dbReference type="OrthoDB" id="1923844at2759"/>
<dbReference type="GO" id="GO:0016829">
    <property type="term" value="F:lyase activity"/>
    <property type="evidence" value="ECO:0007669"/>
    <property type="project" value="UniProtKB-KW"/>
</dbReference>
<dbReference type="InParanoid" id="A0A2R5GPJ6"/>
<dbReference type="Gene3D" id="3.20.20.60">
    <property type="entry name" value="Phosphoenolpyruvate-binding domains"/>
    <property type="match status" value="1"/>
</dbReference>
<keyword evidence="1" id="KW-0456">Lyase</keyword>
<accession>A0A2R5GPJ6</accession>
<dbReference type="SUPFAM" id="SSF51621">
    <property type="entry name" value="Phosphoenolpyruvate/pyruvate domain"/>
    <property type="match status" value="1"/>
</dbReference>
<gene>
    <name evidence="1" type="ORF">FCC1311_084542</name>
</gene>